<dbReference type="PANTHER" id="PTHR37299">
    <property type="entry name" value="TRANSCRIPTIONAL REGULATOR-RELATED"/>
    <property type="match status" value="1"/>
</dbReference>
<dbReference type="Proteomes" id="UP000199701">
    <property type="component" value="Unassembled WGS sequence"/>
</dbReference>
<dbReference type="InterPro" id="IPR007492">
    <property type="entry name" value="LytTR_DNA-bd_dom"/>
</dbReference>
<evidence type="ECO:0000256" key="1">
    <source>
        <dbReference type="ARBA" id="ARBA00018672"/>
    </source>
</evidence>
<dbReference type="PANTHER" id="PTHR37299:SF1">
    <property type="entry name" value="STAGE 0 SPORULATION PROTEIN A HOMOLOG"/>
    <property type="match status" value="1"/>
</dbReference>
<name>A0A1I0M535_9FIRM</name>
<evidence type="ECO:0000259" key="4">
    <source>
        <dbReference type="PROSITE" id="PS50110"/>
    </source>
</evidence>
<dbReference type="AlphaFoldDB" id="A0A1I0M535"/>
<sequence>MIRIAIVEDDIIYMNQLTEYINRYEEENDEKFDVKKFWDGDDIVYEYKAVYDIIFMDIQMKIMDGMKAAQNIRKMDDNCILIFITNMAQYAIQGYSVNAMDFVLKPISYFAFSEELAKAVRRMKERAVAHIMIKQESGMIRLDVLQVTYVESHGHKILIHTPNAIYKTIATMKNMEAQLSVYKFSRCNNCYLVNLRHVESVHQNIVTLAGEKLQISRPKKKAFMNALTDFVGGEII</sequence>
<dbReference type="Gene3D" id="3.40.50.2300">
    <property type="match status" value="1"/>
</dbReference>
<dbReference type="SUPFAM" id="SSF52172">
    <property type="entry name" value="CheY-like"/>
    <property type="match status" value="1"/>
</dbReference>
<dbReference type="Pfam" id="PF04397">
    <property type="entry name" value="LytTR"/>
    <property type="match status" value="1"/>
</dbReference>
<dbReference type="InterPro" id="IPR001789">
    <property type="entry name" value="Sig_transdc_resp-reg_receiver"/>
</dbReference>
<keyword evidence="3" id="KW-0597">Phosphoprotein</keyword>
<feature type="domain" description="HTH LytTR-type" evidence="5">
    <location>
        <begin position="131"/>
        <end position="229"/>
    </location>
</feature>
<dbReference type="SMART" id="SM00448">
    <property type="entry name" value="REC"/>
    <property type="match status" value="1"/>
</dbReference>
<evidence type="ECO:0000256" key="2">
    <source>
        <dbReference type="ARBA" id="ARBA00024867"/>
    </source>
</evidence>
<reference evidence="6 7" key="1">
    <citation type="submission" date="2016-10" db="EMBL/GenBank/DDBJ databases">
        <authorList>
            <person name="de Groot N.N."/>
        </authorList>
    </citation>
    <scope>NUCLEOTIDE SEQUENCE [LARGE SCALE GENOMIC DNA]</scope>
    <source>
        <strain evidence="6 7">DSM 9179</strain>
    </source>
</reference>
<dbReference type="GO" id="GO:0003677">
    <property type="term" value="F:DNA binding"/>
    <property type="evidence" value="ECO:0007669"/>
    <property type="project" value="UniProtKB-KW"/>
</dbReference>
<dbReference type="Pfam" id="PF00072">
    <property type="entry name" value="Response_reg"/>
    <property type="match status" value="1"/>
</dbReference>
<dbReference type="EMBL" id="FOJI01000001">
    <property type="protein sequence ID" value="SEV83238.1"/>
    <property type="molecule type" value="Genomic_DNA"/>
</dbReference>
<dbReference type="STRING" id="99656.SAMN05421659_101180"/>
<proteinExistence type="predicted"/>
<dbReference type="PROSITE" id="PS50110">
    <property type="entry name" value="RESPONSE_REGULATORY"/>
    <property type="match status" value="1"/>
</dbReference>
<feature type="domain" description="Response regulatory" evidence="4">
    <location>
        <begin position="3"/>
        <end position="120"/>
    </location>
</feature>
<evidence type="ECO:0000313" key="6">
    <source>
        <dbReference type="EMBL" id="SEV83238.1"/>
    </source>
</evidence>
<feature type="modified residue" description="4-aspartylphosphate" evidence="3">
    <location>
        <position position="57"/>
    </location>
</feature>
<evidence type="ECO:0000256" key="3">
    <source>
        <dbReference type="PROSITE-ProRule" id="PRU00169"/>
    </source>
</evidence>
<evidence type="ECO:0000259" key="5">
    <source>
        <dbReference type="PROSITE" id="PS50930"/>
    </source>
</evidence>
<accession>A0A1I0M535</accession>
<dbReference type="OrthoDB" id="2063459at2"/>
<dbReference type="GO" id="GO:0000156">
    <property type="term" value="F:phosphorelay response regulator activity"/>
    <property type="evidence" value="ECO:0007669"/>
    <property type="project" value="InterPro"/>
</dbReference>
<keyword evidence="7" id="KW-1185">Reference proteome</keyword>
<keyword evidence="6" id="KW-0238">DNA-binding</keyword>
<organism evidence="6 7">
    <name type="scientific">[Clostridium] fimetarium</name>
    <dbReference type="NCBI Taxonomy" id="99656"/>
    <lineage>
        <taxon>Bacteria</taxon>
        <taxon>Bacillati</taxon>
        <taxon>Bacillota</taxon>
        <taxon>Clostridia</taxon>
        <taxon>Lachnospirales</taxon>
        <taxon>Lachnospiraceae</taxon>
    </lineage>
</organism>
<evidence type="ECO:0000313" key="7">
    <source>
        <dbReference type="Proteomes" id="UP000199701"/>
    </source>
</evidence>
<dbReference type="SMART" id="SM00850">
    <property type="entry name" value="LytTR"/>
    <property type="match status" value="1"/>
</dbReference>
<dbReference type="InterPro" id="IPR046947">
    <property type="entry name" value="LytR-like"/>
</dbReference>
<dbReference type="InterPro" id="IPR011006">
    <property type="entry name" value="CheY-like_superfamily"/>
</dbReference>
<gene>
    <name evidence="6" type="ORF">SAMN05421659_101180</name>
</gene>
<protein>
    <recommendedName>
        <fullName evidence="1">Stage 0 sporulation protein A homolog</fullName>
    </recommendedName>
</protein>
<dbReference type="Gene3D" id="2.40.50.1020">
    <property type="entry name" value="LytTr DNA-binding domain"/>
    <property type="match status" value="1"/>
</dbReference>
<dbReference type="RefSeq" id="WP_092449636.1">
    <property type="nucleotide sequence ID" value="NZ_FOJI01000001.1"/>
</dbReference>
<dbReference type="PROSITE" id="PS50930">
    <property type="entry name" value="HTH_LYTTR"/>
    <property type="match status" value="1"/>
</dbReference>
<comment type="function">
    <text evidence="2">May play the central regulatory role in sporulation. It may be an element of the effector pathway responsible for the activation of sporulation genes in response to nutritional stress. Spo0A may act in concert with spo0H (a sigma factor) to control the expression of some genes that are critical to the sporulation process.</text>
</comment>